<reference evidence="2" key="1">
    <citation type="submission" date="2020-03" db="EMBL/GenBank/DDBJ databases">
        <title>The deep terrestrial virosphere.</title>
        <authorList>
            <person name="Holmfeldt K."/>
            <person name="Nilsson E."/>
            <person name="Simone D."/>
            <person name="Lopez-Fernandez M."/>
            <person name="Wu X."/>
            <person name="de Brujin I."/>
            <person name="Lundin D."/>
            <person name="Andersson A."/>
            <person name="Bertilsson S."/>
            <person name="Dopson M."/>
        </authorList>
    </citation>
    <scope>NUCLEOTIDE SEQUENCE</scope>
    <source>
        <strain evidence="3">MM415A01235</strain>
        <strain evidence="2">TM448A00611</strain>
        <strain evidence="4">TM448B01042</strain>
    </source>
</reference>
<proteinExistence type="predicted"/>
<evidence type="ECO:0000313" key="3">
    <source>
        <dbReference type="EMBL" id="QJA77724.1"/>
    </source>
</evidence>
<organism evidence="2">
    <name type="scientific">viral metagenome</name>
    <dbReference type="NCBI Taxonomy" id="1070528"/>
    <lineage>
        <taxon>unclassified sequences</taxon>
        <taxon>metagenomes</taxon>
        <taxon>organismal metagenomes</taxon>
    </lineage>
</organism>
<dbReference type="EMBL" id="MT144693">
    <property type="protein sequence ID" value="QJH97599.1"/>
    <property type="molecule type" value="Genomic_DNA"/>
</dbReference>
<protein>
    <submittedName>
        <fullName evidence="2">Uncharacterized protein</fullName>
    </submittedName>
</protein>
<sequence>MKNYFKSILDLSARMAELAAEVRLMRQANLEQFRALTRVYEVLSETLEATKTHSNKLTEYLLFDQRSKIESKMKKEEEEQARGGTKYDGLF</sequence>
<name>A0A6H1ZI50_9ZZZZ</name>
<dbReference type="AlphaFoldDB" id="A0A6H1ZI50"/>
<evidence type="ECO:0000313" key="4">
    <source>
        <dbReference type="EMBL" id="QJH97599.1"/>
    </source>
</evidence>
<dbReference type="EMBL" id="MT144033">
    <property type="protein sequence ID" value="QJA47139.1"/>
    <property type="molecule type" value="Genomic_DNA"/>
</dbReference>
<feature type="region of interest" description="Disordered" evidence="1">
    <location>
        <begin position="72"/>
        <end position="91"/>
    </location>
</feature>
<evidence type="ECO:0000313" key="2">
    <source>
        <dbReference type="EMBL" id="QJA47139.1"/>
    </source>
</evidence>
<accession>A0A6H1ZI50</accession>
<gene>
    <name evidence="3" type="ORF">MM415A01235_0012</name>
    <name evidence="2" type="ORF">TM448A00611_0008</name>
    <name evidence="4" type="ORF">TM448B01042_0008</name>
</gene>
<dbReference type="EMBL" id="MT142298">
    <property type="protein sequence ID" value="QJA77724.1"/>
    <property type="molecule type" value="Genomic_DNA"/>
</dbReference>
<evidence type="ECO:0000256" key="1">
    <source>
        <dbReference type="SAM" id="MobiDB-lite"/>
    </source>
</evidence>
<feature type="compositionally biased region" description="Basic and acidic residues" evidence="1">
    <location>
        <begin position="72"/>
        <end position="81"/>
    </location>
</feature>